<evidence type="ECO:0000256" key="1">
    <source>
        <dbReference type="ARBA" id="ARBA00004141"/>
    </source>
</evidence>
<feature type="transmembrane region" description="Helical" evidence="5">
    <location>
        <begin position="12"/>
        <end position="32"/>
    </location>
</feature>
<dbReference type="Proteomes" id="UP000027195">
    <property type="component" value="Unassembled WGS sequence"/>
</dbReference>
<name>A0A067MHU0_BOTB1</name>
<feature type="transmembrane region" description="Helical" evidence="5">
    <location>
        <begin position="244"/>
        <end position="264"/>
    </location>
</feature>
<keyword evidence="3 5" id="KW-1133">Transmembrane helix</keyword>
<evidence type="ECO:0008006" key="8">
    <source>
        <dbReference type="Google" id="ProtNLM"/>
    </source>
</evidence>
<comment type="subcellular location">
    <subcellularLocation>
        <location evidence="1">Membrane</location>
        <topology evidence="1">Multi-pass membrane protein</topology>
    </subcellularLocation>
</comment>
<organism evidence="6 7">
    <name type="scientific">Botryobasidium botryosum (strain FD-172 SS1)</name>
    <dbReference type="NCBI Taxonomy" id="930990"/>
    <lineage>
        <taxon>Eukaryota</taxon>
        <taxon>Fungi</taxon>
        <taxon>Dikarya</taxon>
        <taxon>Basidiomycota</taxon>
        <taxon>Agaricomycotina</taxon>
        <taxon>Agaricomycetes</taxon>
        <taxon>Cantharellales</taxon>
        <taxon>Botryobasidiaceae</taxon>
        <taxon>Botryobasidium</taxon>
    </lineage>
</organism>
<evidence type="ECO:0000256" key="5">
    <source>
        <dbReference type="SAM" id="Phobius"/>
    </source>
</evidence>
<proteinExistence type="predicted"/>
<dbReference type="STRING" id="930990.A0A067MHU0"/>
<keyword evidence="2 5" id="KW-0812">Transmembrane</keyword>
<dbReference type="InParanoid" id="A0A067MHU0"/>
<dbReference type="GO" id="GO:0005886">
    <property type="term" value="C:plasma membrane"/>
    <property type="evidence" value="ECO:0007669"/>
    <property type="project" value="TreeGrafter"/>
</dbReference>
<sequence length="378" mass="43254">MTLFTFGERLGLVFIAQAACLSALAVTFFLGYKLVGALKNWFLPRPQARYDDFPLSHVEIYFINLMISDLVQAIGAMMNIGWVIHARVIENELCIAQAAFKQIGDVGVALSVMAISIHTFCVLFFKWTPPSSPLLAIVVIGLIWLFLILDTSVGYTTHTHYYGQNGYWCWIDDSYRAQEIVSEYLWMWLTAILNIFLYFLLFFCLRGNIITTGRRVRWRWIKSEETWVVPDTSLRHTAIARQMLWYPVAYMAVILPISAVRFLSFYNHKVAFPCTVFGGVLLGLSGVINVTLYSLTRPLLHPSRKQRDSDPRLSILTSHGRHDSLFKEDYGYQNAPPQISINRTGDWINTPDGYEIEEFPMSQSWQDASVVHPFIIPS</sequence>
<evidence type="ECO:0000313" key="7">
    <source>
        <dbReference type="Proteomes" id="UP000027195"/>
    </source>
</evidence>
<dbReference type="OrthoDB" id="100006at2759"/>
<keyword evidence="4 5" id="KW-0472">Membrane</keyword>
<evidence type="ECO:0000256" key="4">
    <source>
        <dbReference type="ARBA" id="ARBA00023136"/>
    </source>
</evidence>
<gene>
    <name evidence="6" type="ORF">BOTBODRAFT_174282</name>
</gene>
<dbReference type="Gene3D" id="1.20.1070.10">
    <property type="entry name" value="Rhodopsin 7-helix transmembrane proteins"/>
    <property type="match status" value="1"/>
</dbReference>
<dbReference type="PANTHER" id="PTHR23112:SF37">
    <property type="entry name" value="G PROTEIN-COUPLED RECEPTOR GPR1"/>
    <property type="match status" value="1"/>
</dbReference>
<evidence type="ECO:0000256" key="2">
    <source>
        <dbReference type="ARBA" id="ARBA00022692"/>
    </source>
</evidence>
<dbReference type="EMBL" id="KL198034">
    <property type="protein sequence ID" value="KDQ15114.1"/>
    <property type="molecule type" value="Genomic_DNA"/>
</dbReference>
<evidence type="ECO:0000256" key="3">
    <source>
        <dbReference type="ARBA" id="ARBA00022989"/>
    </source>
</evidence>
<feature type="transmembrane region" description="Helical" evidence="5">
    <location>
        <begin position="106"/>
        <end position="125"/>
    </location>
</feature>
<feature type="transmembrane region" description="Helical" evidence="5">
    <location>
        <begin position="270"/>
        <end position="295"/>
    </location>
</feature>
<keyword evidence="7" id="KW-1185">Reference proteome</keyword>
<dbReference type="HOGENOM" id="CLU_027149_0_0_1"/>
<feature type="transmembrane region" description="Helical" evidence="5">
    <location>
        <begin position="185"/>
        <end position="205"/>
    </location>
</feature>
<dbReference type="GO" id="GO:0004930">
    <property type="term" value="F:G protein-coupled receptor activity"/>
    <property type="evidence" value="ECO:0007669"/>
    <property type="project" value="TreeGrafter"/>
</dbReference>
<dbReference type="AlphaFoldDB" id="A0A067MHU0"/>
<accession>A0A067MHU0</accession>
<reference evidence="7" key="1">
    <citation type="journal article" date="2014" name="Proc. Natl. Acad. Sci. U.S.A.">
        <title>Extensive sampling of basidiomycete genomes demonstrates inadequacy of the white-rot/brown-rot paradigm for wood decay fungi.</title>
        <authorList>
            <person name="Riley R."/>
            <person name="Salamov A.A."/>
            <person name="Brown D.W."/>
            <person name="Nagy L.G."/>
            <person name="Floudas D."/>
            <person name="Held B.W."/>
            <person name="Levasseur A."/>
            <person name="Lombard V."/>
            <person name="Morin E."/>
            <person name="Otillar R."/>
            <person name="Lindquist E.A."/>
            <person name="Sun H."/>
            <person name="LaButti K.M."/>
            <person name="Schmutz J."/>
            <person name="Jabbour D."/>
            <person name="Luo H."/>
            <person name="Baker S.E."/>
            <person name="Pisabarro A.G."/>
            <person name="Walton J.D."/>
            <person name="Blanchette R.A."/>
            <person name="Henrissat B."/>
            <person name="Martin F."/>
            <person name="Cullen D."/>
            <person name="Hibbett D.S."/>
            <person name="Grigoriev I.V."/>
        </authorList>
    </citation>
    <scope>NUCLEOTIDE SEQUENCE [LARGE SCALE GENOMIC DNA]</scope>
    <source>
        <strain evidence="7">FD-172 SS1</strain>
    </source>
</reference>
<evidence type="ECO:0000313" key="6">
    <source>
        <dbReference type="EMBL" id="KDQ15114.1"/>
    </source>
</evidence>
<dbReference type="GO" id="GO:0007189">
    <property type="term" value="P:adenylate cyclase-activating G protein-coupled receptor signaling pathway"/>
    <property type="evidence" value="ECO:0007669"/>
    <property type="project" value="TreeGrafter"/>
</dbReference>
<feature type="transmembrane region" description="Helical" evidence="5">
    <location>
        <begin position="132"/>
        <end position="149"/>
    </location>
</feature>
<dbReference type="SUPFAM" id="SSF81321">
    <property type="entry name" value="Family A G protein-coupled receptor-like"/>
    <property type="match status" value="1"/>
</dbReference>
<dbReference type="PANTHER" id="PTHR23112">
    <property type="entry name" value="G PROTEIN-COUPLED RECEPTOR 157-RELATED"/>
    <property type="match status" value="1"/>
</dbReference>
<protein>
    <recommendedName>
        <fullName evidence="8">Glucose receptor Git3 N-terminal domain-containing protein</fullName>
    </recommendedName>
</protein>